<sequence>MRIHHIERESPRWSSVETKTDETNAKLETGRTAPPGWLAEASSWLLPGASSSISSAPFG</sequence>
<reference evidence="2" key="1">
    <citation type="submission" date="2023-06" db="EMBL/GenBank/DDBJ databases">
        <title>Genome-scale phylogeny and comparative genomics of the fungal order Sordariales.</title>
        <authorList>
            <consortium name="Lawrence Berkeley National Laboratory"/>
            <person name="Hensen N."/>
            <person name="Bonometti L."/>
            <person name="Westerberg I."/>
            <person name="Brannstrom I.O."/>
            <person name="Guillou S."/>
            <person name="Cros-Aarteil S."/>
            <person name="Calhoun S."/>
            <person name="Haridas S."/>
            <person name="Kuo A."/>
            <person name="Mondo S."/>
            <person name="Pangilinan J."/>
            <person name="Riley R."/>
            <person name="Labutti K."/>
            <person name="Andreopoulos B."/>
            <person name="Lipzen A."/>
            <person name="Chen C."/>
            <person name="Yanf M."/>
            <person name="Daum C."/>
            <person name="Ng V."/>
            <person name="Clum A."/>
            <person name="Steindorff A."/>
            <person name="Ohm R."/>
            <person name="Martin F."/>
            <person name="Silar P."/>
            <person name="Natvig D."/>
            <person name="Lalanne C."/>
            <person name="Gautier V."/>
            <person name="Ament-Velasquez S.L."/>
            <person name="Kruys A."/>
            <person name="Hutchinson M.I."/>
            <person name="Powell A.J."/>
            <person name="Barry K."/>
            <person name="Miller A.N."/>
            <person name="Grigoriev I.V."/>
            <person name="Debuchy R."/>
            <person name="Gladieux P."/>
            <person name="Thoren M.H."/>
            <person name="Johannesson H."/>
        </authorList>
    </citation>
    <scope>NUCLEOTIDE SEQUENCE</scope>
    <source>
        <strain evidence="2">SMH4607-1</strain>
    </source>
</reference>
<proteinExistence type="predicted"/>
<gene>
    <name evidence="2" type="ORF">B0H67DRAFT_563822</name>
</gene>
<organism evidence="2 3">
    <name type="scientific">Lasiosphaeris hirsuta</name>
    <dbReference type="NCBI Taxonomy" id="260670"/>
    <lineage>
        <taxon>Eukaryota</taxon>
        <taxon>Fungi</taxon>
        <taxon>Dikarya</taxon>
        <taxon>Ascomycota</taxon>
        <taxon>Pezizomycotina</taxon>
        <taxon>Sordariomycetes</taxon>
        <taxon>Sordariomycetidae</taxon>
        <taxon>Sordariales</taxon>
        <taxon>Lasiosphaeriaceae</taxon>
        <taxon>Lasiosphaeris</taxon>
    </lineage>
</organism>
<evidence type="ECO:0000313" key="3">
    <source>
        <dbReference type="Proteomes" id="UP001172102"/>
    </source>
</evidence>
<dbReference type="EMBL" id="JAUKUA010000001">
    <property type="protein sequence ID" value="KAK0731114.1"/>
    <property type="molecule type" value="Genomic_DNA"/>
</dbReference>
<accession>A0AA40BBM3</accession>
<dbReference type="Proteomes" id="UP001172102">
    <property type="component" value="Unassembled WGS sequence"/>
</dbReference>
<name>A0AA40BBM3_9PEZI</name>
<feature type="region of interest" description="Disordered" evidence="1">
    <location>
        <begin position="1"/>
        <end position="35"/>
    </location>
</feature>
<dbReference type="AlphaFoldDB" id="A0AA40BBM3"/>
<evidence type="ECO:0000256" key="1">
    <source>
        <dbReference type="SAM" id="MobiDB-lite"/>
    </source>
</evidence>
<protein>
    <submittedName>
        <fullName evidence="2">Uncharacterized protein</fullName>
    </submittedName>
</protein>
<feature type="compositionally biased region" description="Basic and acidic residues" evidence="1">
    <location>
        <begin position="1"/>
        <end position="11"/>
    </location>
</feature>
<evidence type="ECO:0000313" key="2">
    <source>
        <dbReference type="EMBL" id="KAK0731114.1"/>
    </source>
</evidence>
<feature type="compositionally biased region" description="Basic and acidic residues" evidence="1">
    <location>
        <begin position="18"/>
        <end position="29"/>
    </location>
</feature>
<comment type="caution">
    <text evidence="2">The sequence shown here is derived from an EMBL/GenBank/DDBJ whole genome shotgun (WGS) entry which is preliminary data.</text>
</comment>
<keyword evidence="3" id="KW-1185">Reference proteome</keyword>